<reference evidence="2" key="2">
    <citation type="submission" date="2020-11" db="EMBL/GenBank/DDBJ databases">
        <authorList>
            <consortium name="DOE Joint Genome Institute"/>
            <person name="Kuo A."/>
            <person name="Miyauchi S."/>
            <person name="Kiss E."/>
            <person name="Drula E."/>
            <person name="Kohler A."/>
            <person name="Sanchez-Garcia M."/>
            <person name="Andreopoulos B."/>
            <person name="Barry K.W."/>
            <person name="Bonito G."/>
            <person name="Buee M."/>
            <person name="Carver A."/>
            <person name="Chen C."/>
            <person name="Cichocki N."/>
            <person name="Clum A."/>
            <person name="Culley D."/>
            <person name="Crous P.W."/>
            <person name="Fauchery L."/>
            <person name="Girlanda M."/>
            <person name="Hayes R."/>
            <person name="Keri Z."/>
            <person name="Labutti K."/>
            <person name="Lipzen A."/>
            <person name="Lombard V."/>
            <person name="Magnuson J."/>
            <person name="Maillard F."/>
            <person name="Morin E."/>
            <person name="Murat C."/>
            <person name="Nolan M."/>
            <person name="Ohm R."/>
            <person name="Pangilinan J."/>
            <person name="Pereira M."/>
            <person name="Perotto S."/>
            <person name="Peter M."/>
            <person name="Riley R."/>
            <person name="Sitrit Y."/>
            <person name="Stielow B."/>
            <person name="Szollosi G."/>
            <person name="Zifcakova L."/>
            <person name="Stursova M."/>
            <person name="Spatafora J.W."/>
            <person name="Tedersoo L."/>
            <person name="Vaario L.-M."/>
            <person name="Yamada A."/>
            <person name="Yan M."/>
            <person name="Wang P."/>
            <person name="Xu J."/>
            <person name="Bruns T."/>
            <person name="Baldrian P."/>
            <person name="Vilgalys R."/>
            <person name="Henrissat B."/>
            <person name="Grigoriev I.V."/>
            <person name="Hibbett D."/>
            <person name="Nagy L.G."/>
            <person name="Martin F.M."/>
        </authorList>
    </citation>
    <scope>NUCLEOTIDE SEQUENCE</scope>
    <source>
        <strain evidence="2">UH-Tt-Lm1</strain>
    </source>
</reference>
<evidence type="ECO:0000313" key="3">
    <source>
        <dbReference type="Proteomes" id="UP000736335"/>
    </source>
</evidence>
<keyword evidence="3" id="KW-1185">Reference proteome</keyword>
<gene>
    <name evidence="2" type="ORF">BJ322DRAFT_653677</name>
</gene>
<feature type="region of interest" description="Disordered" evidence="1">
    <location>
        <begin position="1"/>
        <end position="31"/>
    </location>
</feature>
<feature type="compositionally biased region" description="Pro residues" evidence="1">
    <location>
        <begin position="148"/>
        <end position="166"/>
    </location>
</feature>
<feature type="compositionally biased region" description="Basic residues" evidence="1">
    <location>
        <begin position="1"/>
        <end position="14"/>
    </location>
</feature>
<reference evidence="2" key="1">
    <citation type="journal article" date="2020" name="Nat. Commun.">
        <title>Large-scale genome sequencing of mycorrhizal fungi provides insights into the early evolution of symbiotic traits.</title>
        <authorList>
            <person name="Miyauchi S."/>
            <person name="Kiss E."/>
            <person name="Kuo A."/>
            <person name="Drula E."/>
            <person name="Kohler A."/>
            <person name="Sanchez-Garcia M."/>
            <person name="Morin E."/>
            <person name="Andreopoulos B."/>
            <person name="Barry K.W."/>
            <person name="Bonito G."/>
            <person name="Buee M."/>
            <person name="Carver A."/>
            <person name="Chen C."/>
            <person name="Cichocki N."/>
            <person name="Clum A."/>
            <person name="Culley D."/>
            <person name="Crous P.W."/>
            <person name="Fauchery L."/>
            <person name="Girlanda M."/>
            <person name="Hayes R.D."/>
            <person name="Keri Z."/>
            <person name="LaButti K."/>
            <person name="Lipzen A."/>
            <person name="Lombard V."/>
            <person name="Magnuson J."/>
            <person name="Maillard F."/>
            <person name="Murat C."/>
            <person name="Nolan M."/>
            <person name="Ohm R.A."/>
            <person name="Pangilinan J."/>
            <person name="Pereira M.F."/>
            <person name="Perotto S."/>
            <person name="Peter M."/>
            <person name="Pfister S."/>
            <person name="Riley R."/>
            <person name="Sitrit Y."/>
            <person name="Stielow J.B."/>
            <person name="Szollosi G."/>
            <person name="Zifcakova L."/>
            <person name="Stursova M."/>
            <person name="Spatafora J.W."/>
            <person name="Tedersoo L."/>
            <person name="Vaario L.M."/>
            <person name="Yamada A."/>
            <person name="Yan M."/>
            <person name="Wang P."/>
            <person name="Xu J."/>
            <person name="Bruns T."/>
            <person name="Baldrian P."/>
            <person name="Vilgalys R."/>
            <person name="Dunand C."/>
            <person name="Henrissat B."/>
            <person name="Grigoriev I.V."/>
            <person name="Hibbett D."/>
            <person name="Nagy L.G."/>
            <person name="Martin F.M."/>
        </authorList>
    </citation>
    <scope>NUCLEOTIDE SEQUENCE</scope>
    <source>
        <strain evidence="2">UH-Tt-Lm1</strain>
    </source>
</reference>
<comment type="caution">
    <text evidence="2">The sequence shown here is derived from an EMBL/GenBank/DDBJ whole genome shotgun (WGS) entry which is preliminary data.</text>
</comment>
<sequence>MSPRATLKKRRRGPPKCPAPLDMTLLGVPGSPNPRRTVLLSAARPSIKESVAALGLNYSVSSGGIPDFPAALKVSLPRLPFEVSDTPPPGSPLSVVLDISSSSSHYPTTDTSASLSEVLPLTNPLNSARLRTLSLPHSPVRQESARQPPLPSPISPATPPLLTPAPVRPPRRWGVSVFPQDKSIRPVSSAPSSPISFEYAPASPTSIVAIKSPVEWRDSRRASDAFSFITPFTQETGIPLVLPILAQTPPIPSINLPTLTTTSSQTPAETCEDLAHVVGAGISRHMSKISFGKNSLGTIKESDSPVEAKEKQPRCQVKADPKLSPRKTIPNHKRRSSGHRRESSFQRPNINGRLMLKRDSGAPFAMATAAATEFTSSSIQVELAEMKEGRRNTRRWSASRKFLQMSTKRAKATVVMMRRGKERAEEKDIVAVIPQLRELKAPKRLRF</sequence>
<protein>
    <submittedName>
        <fullName evidence="2">Uncharacterized protein</fullName>
    </submittedName>
</protein>
<dbReference type="OrthoDB" id="10520518at2759"/>
<proteinExistence type="predicted"/>
<organism evidence="2 3">
    <name type="scientific">Thelephora terrestris</name>
    <dbReference type="NCBI Taxonomy" id="56493"/>
    <lineage>
        <taxon>Eukaryota</taxon>
        <taxon>Fungi</taxon>
        <taxon>Dikarya</taxon>
        <taxon>Basidiomycota</taxon>
        <taxon>Agaricomycotina</taxon>
        <taxon>Agaricomycetes</taxon>
        <taxon>Thelephorales</taxon>
        <taxon>Thelephoraceae</taxon>
        <taxon>Thelephora</taxon>
    </lineage>
</organism>
<dbReference type="AlphaFoldDB" id="A0A9P6HJR2"/>
<evidence type="ECO:0000256" key="1">
    <source>
        <dbReference type="SAM" id="MobiDB-lite"/>
    </source>
</evidence>
<accession>A0A9P6HJR2</accession>
<name>A0A9P6HJR2_9AGAM</name>
<dbReference type="Proteomes" id="UP000736335">
    <property type="component" value="Unassembled WGS sequence"/>
</dbReference>
<evidence type="ECO:0000313" key="2">
    <source>
        <dbReference type="EMBL" id="KAF9788672.1"/>
    </source>
</evidence>
<feature type="region of interest" description="Disordered" evidence="1">
    <location>
        <begin position="295"/>
        <end position="348"/>
    </location>
</feature>
<feature type="compositionally biased region" description="Basic and acidic residues" evidence="1">
    <location>
        <begin position="300"/>
        <end position="323"/>
    </location>
</feature>
<dbReference type="EMBL" id="WIUZ02000004">
    <property type="protein sequence ID" value="KAF9788672.1"/>
    <property type="molecule type" value="Genomic_DNA"/>
</dbReference>
<feature type="compositionally biased region" description="Basic residues" evidence="1">
    <location>
        <begin position="329"/>
        <end position="338"/>
    </location>
</feature>
<feature type="region of interest" description="Disordered" evidence="1">
    <location>
        <begin position="138"/>
        <end position="166"/>
    </location>
</feature>